<proteinExistence type="predicted"/>
<dbReference type="InterPro" id="IPR027417">
    <property type="entry name" value="P-loop_NTPase"/>
</dbReference>
<dbReference type="Proteomes" id="UP000178681">
    <property type="component" value="Unassembled WGS sequence"/>
</dbReference>
<sequence>MSTESKKIAVMIGPPGVGKNTIGDLINRKIRGFCCLDGDSFISPTGVIRLQTGLWSDDDRREYLSLMATGVTERANNGEKIVIADAMTTKWMREFFENRVREQGNFVLAWILVTRQFEEGEVEKMIAERAAAGHPMNSLAVFHKYFNAFETIEQNHLTLQNPGPRAGEKALLTQTAKILSQVYER</sequence>
<dbReference type="EMBL" id="MFJG01000023">
    <property type="protein sequence ID" value="OGG06330.1"/>
    <property type="molecule type" value="Genomic_DNA"/>
</dbReference>
<accession>A0A1F5Z1J4</accession>
<evidence type="ECO:0000313" key="1">
    <source>
        <dbReference type="EMBL" id="OGG06330.1"/>
    </source>
</evidence>
<protein>
    <submittedName>
        <fullName evidence="1">Uncharacterized protein</fullName>
    </submittedName>
</protein>
<organism evidence="1 2">
    <name type="scientific">Candidatus Gottesmanbacteria bacterium RIFCSPHIGHO2_01_FULL_42_12</name>
    <dbReference type="NCBI Taxonomy" id="1798377"/>
    <lineage>
        <taxon>Bacteria</taxon>
        <taxon>Candidatus Gottesmaniibacteriota</taxon>
    </lineage>
</organism>
<dbReference type="SUPFAM" id="SSF52540">
    <property type="entry name" value="P-loop containing nucleoside triphosphate hydrolases"/>
    <property type="match status" value="1"/>
</dbReference>
<name>A0A1F5Z1J4_9BACT</name>
<dbReference type="STRING" id="1798377.A2872_01215"/>
<gene>
    <name evidence="1" type="ORF">A2872_01215</name>
</gene>
<comment type="caution">
    <text evidence="1">The sequence shown here is derived from an EMBL/GenBank/DDBJ whole genome shotgun (WGS) entry which is preliminary data.</text>
</comment>
<dbReference type="Gene3D" id="3.40.50.300">
    <property type="entry name" value="P-loop containing nucleotide triphosphate hydrolases"/>
    <property type="match status" value="1"/>
</dbReference>
<dbReference type="AlphaFoldDB" id="A0A1F5Z1J4"/>
<reference evidence="1 2" key="1">
    <citation type="journal article" date="2016" name="Nat. Commun.">
        <title>Thousands of microbial genomes shed light on interconnected biogeochemical processes in an aquifer system.</title>
        <authorList>
            <person name="Anantharaman K."/>
            <person name="Brown C.T."/>
            <person name="Hug L.A."/>
            <person name="Sharon I."/>
            <person name="Castelle C.J."/>
            <person name="Probst A.J."/>
            <person name="Thomas B.C."/>
            <person name="Singh A."/>
            <person name="Wilkins M.J."/>
            <person name="Karaoz U."/>
            <person name="Brodie E.L."/>
            <person name="Williams K.H."/>
            <person name="Hubbard S.S."/>
            <person name="Banfield J.F."/>
        </authorList>
    </citation>
    <scope>NUCLEOTIDE SEQUENCE [LARGE SCALE GENOMIC DNA]</scope>
</reference>
<evidence type="ECO:0000313" key="2">
    <source>
        <dbReference type="Proteomes" id="UP000178681"/>
    </source>
</evidence>